<organism evidence="1">
    <name type="scientific">marine sediment metagenome</name>
    <dbReference type="NCBI Taxonomy" id="412755"/>
    <lineage>
        <taxon>unclassified sequences</taxon>
        <taxon>metagenomes</taxon>
        <taxon>ecological metagenomes</taxon>
    </lineage>
</organism>
<accession>X1DQB2</accession>
<name>X1DQB2_9ZZZZ</name>
<dbReference type="AlphaFoldDB" id="X1DQB2"/>
<evidence type="ECO:0000313" key="1">
    <source>
        <dbReference type="EMBL" id="GAG98601.1"/>
    </source>
</evidence>
<comment type="caution">
    <text evidence="1">The sequence shown here is derived from an EMBL/GenBank/DDBJ whole genome shotgun (WGS) entry which is preliminary data.</text>
</comment>
<reference evidence="1" key="1">
    <citation type="journal article" date="2014" name="Front. Microbiol.">
        <title>High frequency of phylogenetically diverse reductive dehalogenase-homologous genes in deep subseafloor sedimentary metagenomes.</title>
        <authorList>
            <person name="Kawai M."/>
            <person name="Futagami T."/>
            <person name="Toyoda A."/>
            <person name="Takaki Y."/>
            <person name="Nishi S."/>
            <person name="Hori S."/>
            <person name="Arai W."/>
            <person name="Tsubouchi T."/>
            <person name="Morono Y."/>
            <person name="Uchiyama I."/>
            <person name="Ito T."/>
            <person name="Fujiyama A."/>
            <person name="Inagaki F."/>
            <person name="Takami H."/>
        </authorList>
    </citation>
    <scope>NUCLEOTIDE SEQUENCE</scope>
    <source>
        <strain evidence="1">Expedition CK06-06</strain>
    </source>
</reference>
<dbReference type="EMBL" id="BART01026580">
    <property type="protein sequence ID" value="GAG98601.1"/>
    <property type="molecule type" value="Genomic_DNA"/>
</dbReference>
<sequence length="61" mass="6740">MQETDYSASTLSEASVAPILWGEGLTDPGQPSAWERTGMPLGEFHSRLNFFKRDTIDPLLA</sequence>
<protein>
    <submittedName>
        <fullName evidence="1">Uncharacterized protein</fullName>
    </submittedName>
</protein>
<proteinExistence type="predicted"/>
<gene>
    <name evidence="1" type="ORF">S01H4_47364</name>
</gene>
<feature type="non-terminal residue" evidence="1">
    <location>
        <position position="61"/>
    </location>
</feature>